<dbReference type="Proteomes" id="UP000055590">
    <property type="component" value="Chromosome"/>
</dbReference>
<keyword evidence="2" id="KW-1185">Reference proteome</keyword>
<organism evidence="1 2">
    <name type="scientific">Vulgatibacter incomptus</name>
    <dbReference type="NCBI Taxonomy" id="1391653"/>
    <lineage>
        <taxon>Bacteria</taxon>
        <taxon>Pseudomonadati</taxon>
        <taxon>Myxococcota</taxon>
        <taxon>Myxococcia</taxon>
        <taxon>Myxococcales</taxon>
        <taxon>Cystobacterineae</taxon>
        <taxon>Vulgatibacteraceae</taxon>
        <taxon>Vulgatibacter</taxon>
    </lineage>
</organism>
<proteinExistence type="predicted"/>
<name>A0A0K1PCC3_9BACT</name>
<dbReference type="KEGG" id="vin:AKJ08_1575"/>
<dbReference type="AlphaFoldDB" id="A0A0K1PCC3"/>
<gene>
    <name evidence="1" type="ORF">AKJ08_1575</name>
</gene>
<protein>
    <submittedName>
        <fullName evidence="1">Uncharacterized protein</fullName>
    </submittedName>
</protein>
<evidence type="ECO:0000313" key="1">
    <source>
        <dbReference type="EMBL" id="AKU91188.1"/>
    </source>
</evidence>
<sequence>MVSGDVELASEVSSALGRRGVGAEGTDACPALEASLRREGGLIVVSRRDPVGREVARRVALVEEAASVVESWAQSELNAELMAGWTVGDAAVVEAPHAPAPMEARARRRDPASVVVNGDLSLDESNSLWLGTSLDACVRLGPVCAGGAGRFRRAQDSGRTELAALASVDLPLRFGPLLVSPGIALGGAVSSSFDDSGHGEDRLGSWRPRGEGRIRLSFPLVGPVSLDAAAAAEASPAGAAQREVGDDSVHPSEDPTFFLRVGAGVRVGLP</sequence>
<dbReference type="EMBL" id="CP012332">
    <property type="protein sequence ID" value="AKU91188.1"/>
    <property type="molecule type" value="Genomic_DNA"/>
</dbReference>
<evidence type="ECO:0000313" key="2">
    <source>
        <dbReference type="Proteomes" id="UP000055590"/>
    </source>
</evidence>
<reference evidence="1 2" key="1">
    <citation type="submission" date="2015-08" db="EMBL/GenBank/DDBJ databases">
        <authorList>
            <person name="Babu N.S."/>
            <person name="Beckwith C.J."/>
            <person name="Beseler K.G."/>
            <person name="Brison A."/>
            <person name="Carone J.V."/>
            <person name="Caskin T.P."/>
            <person name="Diamond M."/>
            <person name="Durham M.E."/>
            <person name="Foxe J.M."/>
            <person name="Go M."/>
            <person name="Henderson B.A."/>
            <person name="Jones I.B."/>
            <person name="McGettigan J.A."/>
            <person name="Micheletti S.J."/>
            <person name="Nasrallah M.E."/>
            <person name="Ortiz D."/>
            <person name="Piller C.R."/>
            <person name="Privatt S.R."/>
            <person name="Schneider S.L."/>
            <person name="Sharp S."/>
            <person name="Smith T.C."/>
            <person name="Stanton J.D."/>
            <person name="Ullery H.E."/>
            <person name="Wilson R.J."/>
            <person name="Serrano M.G."/>
            <person name="Buck G."/>
            <person name="Lee V."/>
            <person name="Wang Y."/>
            <person name="Carvalho R."/>
            <person name="Voegtly L."/>
            <person name="Shi R."/>
            <person name="Duckworth R."/>
            <person name="Johnson A."/>
            <person name="Loviza R."/>
            <person name="Walstead R."/>
            <person name="Shah Z."/>
            <person name="Kiflezghi M."/>
            <person name="Wade K."/>
            <person name="Ball S.L."/>
            <person name="Bradley K.W."/>
            <person name="Asai D.J."/>
            <person name="Bowman C.A."/>
            <person name="Russell D.A."/>
            <person name="Pope W.H."/>
            <person name="Jacobs-Sera D."/>
            <person name="Hendrix R.W."/>
            <person name="Hatfull G.F."/>
        </authorList>
    </citation>
    <scope>NUCLEOTIDE SEQUENCE [LARGE SCALE GENOMIC DNA]</scope>
    <source>
        <strain evidence="1 2">DSM 27710</strain>
    </source>
</reference>
<dbReference type="STRING" id="1391653.AKJ08_1575"/>
<accession>A0A0K1PCC3</accession>